<dbReference type="Proteomes" id="UP000019384">
    <property type="component" value="Unassembled WGS sequence"/>
</dbReference>
<evidence type="ECO:0000313" key="11">
    <source>
        <dbReference type="Proteomes" id="UP000019384"/>
    </source>
</evidence>
<comment type="function">
    <text evidence="8">Component of the signal peptidase complex (SPC) which catalyzes the cleavage of N-terminal signal sequences from nascent proteins as they are translocated into the lumen of the endoplasmic reticulum. Enhances the enzymatic activity of SPC and facilitates the interactions between different components of the translocation site.</text>
</comment>
<dbReference type="GO" id="GO:0006465">
    <property type="term" value="P:signal peptide processing"/>
    <property type="evidence" value="ECO:0007669"/>
    <property type="project" value="InterPro"/>
</dbReference>
<keyword evidence="6 9" id="KW-1133">Transmembrane helix</keyword>
<evidence type="ECO:0000256" key="1">
    <source>
        <dbReference type="ARBA" id="ARBA00004477"/>
    </source>
</evidence>
<dbReference type="PANTHER" id="PTHR13085:SF0">
    <property type="entry name" value="SIGNAL PEPTIDASE COMPLEX SUBUNIT 2"/>
    <property type="match status" value="1"/>
</dbReference>
<evidence type="ECO:0000256" key="8">
    <source>
        <dbReference type="ARBA" id="ARBA00045608"/>
    </source>
</evidence>
<keyword evidence="11" id="KW-1185">Reference proteome</keyword>
<dbReference type="OrthoDB" id="29558at2759"/>
<accession>W6MIH4</accession>
<gene>
    <name evidence="10" type="ORF">KUCA_T00000117001</name>
</gene>
<keyword evidence="7 9" id="KW-0472">Membrane</keyword>
<evidence type="ECO:0000256" key="5">
    <source>
        <dbReference type="ARBA" id="ARBA00022824"/>
    </source>
</evidence>
<keyword evidence="4 9" id="KW-0812">Transmembrane</keyword>
<evidence type="ECO:0000256" key="7">
    <source>
        <dbReference type="ARBA" id="ARBA00023136"/>
    </source>
</evidence>
<dbReference type="PANTHER" id="PTHR13085">
    <property type="entry name" value="MICROSOMAL SIGNAL PEPTIDASE 25 KDA SUBUNIT"/>
    <property type="match status" value="1"/>
</dbReference>
<dbReference type="InterPro" id="IPR009582">
    <property type="entry name" value="Spc2/SPCS2"/>
</dbReference>
<feature type="transmembrane region" description="Helical" evidence="9">
    <location>
        <begin position="41"/>
        <end position="59"/>
    </location>
</feature>
<reference evidence="10" key="1">
    <citation type="submission" date="2013-12" db="EMBL/GenBank/DDBJ databases">
        <authorList>
            <person name="Genoscope - CEA"/>
        </authorList>
    </citation>
    <scope>NUCLEOTIDE SEQUENCE</scope>
    <source>
        <strain evidence="10">CBS 1993</strain>
    </source>
</reference>
<keyword evidence="5" id="KW-0256">Endoplasmic reticulum</keyword>
<dbReference type="EMBL" id="HG793125">
    <property type="protein sequence ID" value="CDK24157.1"/>
    <property type="molecule type" value="Genomic_DNA"/>
</dbReference>
<reference evidence="10" key="2">
    <citation type="submission" date="2014-02" db="EMBL/GenBank/DDBJ databases">
        <title>Complete DNA sequence of /Kuraishia capsulata/ illustrates novel genomic features among budding yeasts (/Saccharomycotina/).</title>
        <authorList>
            <person name="Morales L."/>
            <person name="Noel B."/>
            <person name="Porcel B."/>
            <person name="Marcet-Houben M."/>
            <person name="Hullo M-F."/>
            <person name="Sacerdot C."/>
            <person name="Tekaia F."/>
            <person name="Leh-Louis V."/>
            <person name="Despons L."/>
            <person name="Khanna V."/>
            <person name="Aury J-M."/>
            <person name="Barbe V."/>
            <person name="Couloux A."/>
            <person name="Labadie K."/>
            <person name="Pelletier E."/>
            <person name="Souciet J-L."/>
            <person name="Boekhout T."/>
            <person name="Gabaldon T."/>
            <person name="Wincker P."/>
            <person name="Dujon B."/>
        </authorList>
    </citation>
    <scope>NUCLEOTIDE SEQUENCE</scope>
    <source>
        <strain evidence="10">CBS 1993</strain>
    </source>
</reference>
<dbReference type="AlphaFoldDB" id="W6MIH4"/>
<dbReference type="HOGENOM" id="CLU_131066_0_0_1"/>
<sequence>MGERKKVNLSSVVALRTECDETLPQALASLKYTESFTVVDTRLALGLLSVAIAGGLYYYEKKFGDDLKDLFYYYLLLGGVTTFFVLNGLLYLHAQYVQKNTKYVGYNKDKKVVIGTSTKNATTPVYDVEFKVGDSPVAKDSISFSELFTEDGYLKLDSYIGFIKKNLEKVSKKST</sequence>
<comment type="subcellular location">
    <subcellularLocation>
        <location evidence="1">Endoplasmic reticulum membrane</location>
        <topology evidence="1">Multi-pass membrane protein</topology>
    </subcellularLocation>
</comment>
<protein>
    <recommendedName>
        <fullName evidence="3">Signal peptidase complex subunit 2</fullName>
    </recommendedName>
</protein>
<evidence type="ECO:0000256" key="2">
    <source>
        <dbReference type="ARBA" id="ARBA00007324"/>
    </source>
</evidence>
<dbReference type="GeneID" id="34517562"/>
<organism evidence="10 11">
    <name type="scientific">Kuraishia capsulata CBS 1993</name>
    <dbReference type="NCBI Taxonomy" id="1382522"/>
    <lineage>
        <taxon>Eukaryota</taxon>
        <taxon>Fungi</taxon>
        <taxon>Dikarya</taxon>
        <taxon>Ascomycota</taxon>
        <taxon>Saccharomycotina</taxon>
        <taxon>Pichiomycetes</taxon>
        <taxon>Pichiales</taxon>
        <taxon>Pichiaceae</taxon>
        <taxon>Kuraishia</taxon>
    </lineage>
</organism>
<evidence type="ECO:0000256" key="9">
    <source>
        <dbReference type="SAM" id="Phobius"/>
    </source>
</evidence>
<comment type="similarity">
    <text evidence="2">Belongs to the SPCS2 family.</text>
</comment>
<dbReference type="GO" id="GO:0045047">
    <property type="term" value="P:protein targeting to ER"/>
    <property type="evidence" value="ECO:0007669"/>
    <property type="project" value="TreeGrafter"/>
</dbReference>
<evidence type="ECO:0000256" key="4">
    <source>
        <dbReference type="ARBA" id="ARBA00022692"/>
    </source>
</evidence>
<evidence type="ECO:0000256" key="6">
    <source>
        <dbReference type="ARBA" id="ARBA00022989"/>
    </source>
</evidence>
<dbReference type="GO" id="GO:0005787">
    <property type="term" value="C:signal peptidase complex"/>
    <property type="evidence" value="ECO:0007669"/>
    <property type="project" value="InterPro"/>
</dbReference>
<evidence type="ECO:0000313" key="10">
    <source>
        <dbReference type="EMBL" id="CDK24157.1"/>
    </source>
</evidence>
<feature type="transmembrane region" description="Helical" evidence="9">
    <location>
        <begin position="71"/>
        <end position="92"/>
    </location>
</feature>
<evidence type="ECO:0000256" key="3">
    <source>
        <dbReference type="ARBA" id="ARBA00017057"/>
    </source>
</evidence>
<dbReference type="Pfam" id="PF06703">
    <property type="entry name" value="SPC25"/>
    <property type="match status" value="1"/>
</dbReference>
<dbReference type="STRING" id="1382522.W6MIH4"/>
<name>W6MIH4_9ASCO</name>
<dbReference type="RefSeq" id="XP_022456174.1">
    <property type="nucleotide sequence ID" value="XM_022604624.1"/>
</dbReference>
<proteinExistence type="inferred from homology"/>